<dbReference type="Proteomes" id="UP000827284">
    <property type="component" value="Unassembled WGS sequence"/>
</dbReference>
<proteinExistence type="predicted"/>
<feature type="compositionally biased region" description="Basic and acidic residues" evidence="1">
    <location>
        <begin position="444"/>
        <end position="468"/>
    </location>
</feature>
<feature type="compositionally biased region" description="Low complexity" evidence="1">
    <location>
        <begin position="287"/>
        <end position="307"/>
    </location>
</feature>
<dbReference type="AlphaFoldDB" id="A0A9P3LYR8"/>
<dbReference type="EMBL" id="BQFW01000011">
    <property type="protein sequence ID" value="GJJ75731.1"/>
    <property type="molecule type" value="Genomic_DNA"/>
</dbReference>
<accession>A0A9P3LYR8</accession>
<feature type="region of interest" description="Disordered" evidence="1">
    <location>
        <begin position="534"/>
        <end position="598"/>
    </location>
</feature>
<gene>
    <name evidence="2" type="ORF">EMPS_08089</name>
</gene>
<sequence length="634" mass="70950">MSTTPKPKPKLSYKAQSYPSSDKPFECTCQRTFARLDALKRHLSAESNVHCSEWTYQPGLALGGAARGSQGKLHQRSISLPQENLSFEHNSNHNNHPHHHHHHHHFSHHHNNNGNSGMVSSYSHHTSSIYHSETERTPSTPTPQDHSSSSSSSSPMFHRHLHDPTSKYHHPNHPQQHPNHPQRHPHLHPVTTSSPEPSSSEDDPPTRLMHDSPATPVMRGATTAMGPVYWPPRGGPLHGGDMTNASHWSPAPIFSPKAQAHSRKMSSEGPLLADMMMMVDIPPTQISSGPRAPPASAATAEQSSAFSNRSHPHHHHPTKSPIYVGSSRSSLLQSPFGGLVTSAHDSRRRDSYPTSPSRSTTSPSLSPTMSPSPFTRPPSSMSSPTQIWSYSKAPEHYDTVMTKKSALNGPEFAGRPREQRQHSWADPSSSTEYQRRQGQGMVHYSEEDGEGRRGSFGRDERSHQRGMEYEESFGPLTRPPSLPASSSPSDMVGHEPSPEHYVHAGREHASLPRLHDQSHPHHPEYQEPHYTEQYMQEQQQQQYQQQQQQQQHLHYHHNSLQAQASSSSSPTQQISHQPHLHQQPVSQQHSHHGQQERDHCCDAMLEIQKLRDELHWVRSLAENSGAVVSSNSSH</sequence>
<feature type="region of interest" description="Disordered" evidence="1">
    <location>
        <begin position="86"/>
        <end position="220"/>
    </location>
</feature>
<feature type="compositionally biased region" description="Low complexity" evidence="1">
    <location>
        <begin position="112"/>
        <end position="154"/>
    </location>
</feature>
<comment type="caution">
    <text evidence="2">The sequence shown here is derived from an EMBL/GenBank/DDBJ whole genome shotgun (WGS) entry which is preliminary data.</text>
</comment>
<name>A0A9P3LYR8_9FUNG</name>
<feature type="compositionally biased region" description="Basic residues" evidence="1">
    <location>
        <begin position="95"/>
        <end position="111"/>
    </location>
</feature>
<keyword evidence="3" id="KW-1185">Reference proteome</keyword>
<feature type="region of interest" description="Disordered" evidence="1">
    <location>
        <begin position="282"/>
        <end position="386"/>
    </location>
</feature>
<feature type="compositionally biased region" description="Low complexity" evidence="1">
    <location>
        <begin position="534"/>
        <end position="551"/>
    </location>
</feature>
<feature type="compositionally biased region" description="Basic and acidic residues" evidence="1">
    <location>
        <begin position="414"/>
        <end position="423"/>
    </location>
</feature>
<evidence type="ECO:0000313" key="2">
    <source>
        <dbReference type="EMBL" id="GJJ75731.1"/>
    </source>
</evidence>
<reference evidence="2" key="2">
    <citation type="journal article" date="2022" name="Microbiol. Resour. Announc.">
        <title>Whole-Genome Sequence of Entomortierella parvispora E1425, a Mucoromycotan Fungus Associated with Burkholderiaceae-Related Endosymbiotic Bacteria.</title>
        <authorList>
            <person name="Herlambang A."/>
            <person name="Guo Y."/>
            <person name="Takashima Y."/>
            <person name="Narisawa K."/>
            <person name="Ohta H."/>
            <person name="Nishizawa T."/>
        </authorList>
    </citation>
    <scope>NUCLEOTIDE SEQUENCE</scope>
    <source>
        <strain evidence="2">E1425</strain>
    </source>
</reference>
<dbReference type="OrthoDB" id="8922241at2759"/>
<feature type="compositionally biased region" description="Basic residues" evidence="1">
    <location>
        <begin position="157"/>
        <end position="172"/>
    </location>
</feature>
<feature type="compositionally biased region" description="Low complexity" evidence="1">
    <location>
        <begin position="352"/>
        <end position="373"/>
    </location>
</feature>
<feature type="compositionally biased region" description="Low complexity" evidence="1">
    <location>
        <begin position="559"/>
        <end position="588"/>
    </location>
</feature>
<organism evidence="2 3">
    <name type="scientific">Entomortierella parvispora</name>
    <dbReference type="NCBI Taxonomy" id="205924"/>
    <lineage>
        <taxon>Eukaryota</taxon>
        <taxon>Fungi</taxon>
        <taxon>Fungi incertae sedis</taxon>
        <taxon>Mucoromycota</taxon>
        <taxon>Mortierellomycotina</taxon>
        <taxon>Mortierellomycetes</taxon>
        <taxon>Mortierellales</taxon>
        <taxon>Mortierellaceae</taxon>
        <taxon>Entomortierella</taxon>
    </lineage>
</organism>
<feature type="region of interest" description="Disordered" evidence="1">
    <location>
        <begin position="1"/>
        <end position="22"/>
    </location>
</feature>
<feature type="compositionally biased region" description="Polar residues" evidence="1">
    <location>
        <begin position="377"/>
        <end position="386"/>
    </location>
</feature>
<evidence type="ECO:0000313" key="3">
    <source>
        <dbReference type="Proteomes" id="UP000827284"/>
    </source>
</evidence>
<evidence type="ECO:0000256" key="1">
    <source>
        <dbReference type="SAM" id="MobiDB-lite"/>
    </source>
</evidence>
<protein>
    <submittedName>
        <fullName evidence="2">Uncharacterized protein</fullName>
    </submittedName>
</protein>
<reference evidence="2" key="1">
    <citation type="submission" date="2021-11" db="EMBL/GenBank/DDBJ databases">
        <authorList>
            <person name="Herlambang A."/>
            <person name="Guo Y."/>
            <person name="Takashima Y."/>
            <person name="Nishizawa T."/>
        </authorList>
    </citation>
    <scope>NUCLEOTIDE SEQUENCE</scope>
    <source>
        <strain evidence="2">E1425</strain>
    </source>
</reference>
<feature type="region of interest" description="Disordered" evidence="1">
    <location>
        <begin position="407"/>
        <end position="500"/>
    </location>
</feature>